<dbReference type="AlphaFoldDB" id="A0A840Y884"/>
<protein>
    <recommendedName>
        <fullName evidence="3">Transposase</fullName>
    </recommendedName>
</protein>
<sequence>MRTKRFSVEQIVSVLKPAELDLPVADLVRQVVISEQTWRD</sequence>
<reference evidence="1 2" key="1">
    <citation type="submission" date="2020-08" db="EMBL/GenBank/DDBJ databases">
        <title>Genomic Encyclopedia of Type Strains, Phase IV (KMG-IV): sequencing the most valuable type-strain genomes for metagenomic binning, comparative biology and taxonomic classification.</title>
        <authorList>
            <person name="Goeker M."/>
        </authorList>
    </citation>
    <scope>NUCLEOTIDE SEQUENCE [LARGE SCALE GENOMIC DNA]</scope>
    <source>
        <strain evidence="1 2">DSM 25622</strain>
    </source>
</reference>
<comment type="caution">
    <text evidence="1">The sequence shown here is derived from an EMBL/GenBank/DDBJ whole genome shotgun (WGS) entry which is preliminary data.</text>
</comment>
<accession>A0A840Y884</accession>
<keyword evidence="2" id="KW-1185">Reference proteome</keyword>
<organism evidence="1 2">
    <name type="scientific">Muricoccus pecuniae</name>
    <dbReference type="NCBI Taxonomy" id="693023"/>
    <lineage>
        <taxon>Bacteria</taxon>
        <taxon>Pseudomonadati</taxon>
        <taxon>Pseudomonadota</taxon>
        <taxon>Alphaproteobacteria</taxon>
        <taxon>Acetobacterales</taxon>
        <taxon>Roseomonadaceae</taxon>
        <taxon>Muricoccus</taxon>
    </lineage>
</organism>
<gene>
    <name evidence="1" type="ORF">FHS87_004427</name>
</gene>
<evidence type="ECO:0000313" key="1">
    <source>
        <dbReference type="EMBL" id="MBB5696356.1"/>
    </source>
</evidence>
<dbReference type="EMBL" id="JACIJD010000039">
    <property type="protein sequence ID" value="MBB5696356.1"/>
    <property type="molecule type" value="Genomic_DNA"/>
</dbReference>
<dbReference type="Proteomes" id="UP000580654">
    <property type="component" value="Unassembled WGS sequence"/>
</dbReference>
<name>A0A840Y884_9PROT</name>
<evidence type="ECO:0008006" key="3">
    <source>
        <dbReference type="Google" id="ProtNLM"/>
    </source>
</evidence>
<evidence type="ECO:0000313" key="2">
    <source>
        <dbReference type="Proteomes" id="UP000580654"/>
    </source>
</evidence>
<proteinExistence type="predicted"/>